<dbReference type="InterPro" id="IPR027417">
    <property type="entry name" value="P-loop_NTPase"/>
</dbReference>
<dbReference type="Pfam" id="PF03144">
    <property type="entry name" value="GTP_EFTU_D2"/>
    <property type="match status" value="1"/>
</dbReference>
<keyword evidence="6" id="KW-1185">Reference proteome</keyword>
<dbReference type="Gene3D" id="3.40.50.300">
    <property type="entry name" value="P-loop containing nucleotide triphosphate hydrolases"/>
    <property type="match status" value="1"/>
</dbReference>
<dbReference type="CDD" id="cd03691">
    <property type="entry name" value="BipA_TypA_II"/>
    <property type="match status" value="1"/>
</dbReference>
<comment type="subcellular location">
    <subcellularLocation>
        <location evidence="3">Cytoplasm</location>
    </subcellularLocation>
    <text evidence="3">Binds to ribosomes.</text>
</comment>
<dbReference type="EMBL" id="BMID01000001">
    <property type="protein sequence ID" value="GGA07929.1"/>
    <property type="molecule type" value="Genomic_DNA"/>
</dbReference>
<evidence type="ECO:0000256" key="3">
    <source>
        <dbReference type="HAMAP-Rule" id="MF_00849"/>
    </source>
</evidence>
<dbReference type="InterPro" id="IPR009000">
    <property type="entry name" value="Transl_B-barrel_sf"/>
</dbReference>
<dbReference type="InterPro" id="IPR004161">
    <property type="entry name" value="EFTu-like_2"/>
</dbReference>
<dbReference type="InterPro" id="IPR000795">
    <property type="entry name" value="T_Tr_GTP-bd_dom"/>
</dbReference>
<proteinExistence type="inferred from homology"/>
<sequence>MTTSLRNVAIIAHVDHGKTTLVDQLFRQSGTFRDNQRVEERAMDSNDLEKERGITILAKPTSIEWAPPSGGENIRINIVDTPGHADFGAEVERILSMVDGVILLVDAAEGPMPQTKFVTGKALGLGLRPIVVVNKIDRPDGRPQEVLDEVFDLFVNLDADDDQLDFPVLYASGRAGYAGMDDSVRDGDLLPLFETIVSHIPEPDLDPDGEFAMLATLLDRDPFLGRILTGRIESGRLEVGMPIRALNLKGEVIEAGRATKVFAYEGLDRVPVLHAKAGDIVAIAGLTDATVADTIASPEVTVPLHAQEIDPPTLSMTFAVNDSPYAGREGDKVQSRVIRERLEREAETNVAIRITESAEKDAFEVAGRGELQLGVLIENMRREGFELSISRPRVLFQEENGQRMEPYETVVVDVDDEHSGTVVEKMAQRKAEMTDMRPSGGGKTRLTFSAPSRGLIGYHGEFLSDTRGTGIMNRLFEKYGPYKGKIEGRQNGVLISMEQGEAVGYALNALEDRGVLFVSPGEKLYQGMVIGENAKPQDLEVNPLKSKQLTNFRSTGKDDAIKLTPPRKMTLEQAIAYIQDDELVEVTPQSVRLRKRYLDPHERKKMSRKEAA</sequence>
<dbReference type="Proteomes" id="UP000603317">
    <property type="component" value="Unassembled WGS sequence"/>
</dbReference>
<dbReference type="PANTHER" id="PTHR42908">
    <property type="entry name" value="TRANSLATION ELONGATION FACTOR-RELATED"/>
    <property type="match status" value="1"/>
</dbReference>
<comment type="function">
    <text evidence="3">A 50S ribosomal subunit assembly protein with GTPase activity, required for 50S subunit assembly at low temperatures, may also play a role in translation. Binds GTP and analogs. Binds the 70S ribosome between the 30S and 50S subunits, in a similar position as ribosome-bound EF-G; it contacts a number of ribosomal proteins, both rRNAs and the A-site tRNA.</text>
</comment>
<dbReference type="Pfam" id="PF00679">
    <property type="entry name" value="EFG_C"/>
    <property type="match status" value="1"/>
</dbReference>
<dbReference type="RefSeq" id="WP_188642335.1">
    <property type="nucleotide sequence ID" value="NZ_BMID01000001.1"/>
</dbReference>
<evidence type="ECO:0000256" key="2">
    <source>
        <dbReference type="ARBA" id="ARBA00023134"/>
    </source>
</evidence>
<dbReference type="InterPro" id="IPR035651">
    <property type="entry name" value="BipA_V"/>
</dbReference>
<dbReference type="SUPFAM" id="SSF52540">
    <property type="entry name" value="P-loop containing nucleoside triphosphate hydrolases"/>
    <property type="match status" value="1"/>
</dbReference>
<dbReference type="CDD" id="cd03710">
    <property type="entry name" value="BipA_TypA_C"/>
    <property type="match status" value="1"/>
</dbReference>
<dbReference type="InterPro" id="IPR047041">
    <property type="entry name" value="BipA_GTP-bd_dom"/>
</dbReference>
<dbReference type="Gene3D" id="2.40.30.10">
    <property type="entry name" value="Translation factors"/>
    <property type="match status" value="1"/>
</dbReference>
<dbReference type="PROSITE" id="PS00301">
    <property type="entry name" value="G_TR_1"/>
    <property type="match status" value="1"/>
</dbReference>
<dbReference type="PROSITE" id="PS51722">
    <property type="entry name" value="G_TR_2"/>
    <property type="match status" value="1"/>
</dbReference>
<keyword evidence="3" id="KW-0690">Ribosome biogenesis</keyword>
<dbReference type="PRINTS" id="PR00315">
    <property type="entry name" value="ELONGATNFCT"/>
</dbReference>
<dbReference type="InterPro" id="IPR005225">
    <property type="entry name" value="Small_GTP-bd"/>
</dbReference>
<evidence type="ECO:0000256" key="1">
    <source>
        <dbReference type="ARBA" id="ARBA00022741"/>
    </source>
</evidence>
<protein>
    <recommendedName>
        <fullName evidence="3">Large ribosomal subunit assembly factor BipA</fullName>
        <ecNumber evidence="3">3.6.5.-</ecNumber>
    </recommendedName>
    <alternativeName>
        <fullName evidence="3">GTP-binding protein BipA</fullName>
    </alternativeName>
</protein>
<keyword evidence="3" id="KW-0963">Cytoplasm</keyword>
<keyword evidence="2 3" id="KW-0342">GTP-binding</keyword>
<gene>
    <name evidence="3" type="primary">bipA</name>
    <name evidence="5" type="ORF">GCM10010923_17540</name>
</gene>
<comment type="catalytic activity">
    <reaction evidence="3">
        <text>GTP + H2O = GDP + phosphate + H(+)</text>
        <dbReference type="Rhea" id="RHEA:19669"/>
        <dbReference type="ChEBI" id="CHEBI:15377"/>
        <dbReference type="ChEBI" id="CHEBI:15378"/>
        <dbReference type="ChEBI" id="CHEBI:37565"/>
        <dbReference type="ChEBI" id="CHEBI:43474"/>
        <dbReference type="ChEBI" id="CHEBI:58189"/>
    </reaction>
</comment>
<keyword evidence="1 3" id="KW-0547">Nucleotide-binding</keyword>
<dbReference type="InterPro" id="IPR048876">
    <property type="entry name" value="BipA_C"/>
</dbReference>
<feature type="domain" description="Tr-type G" evidence="4">
    <location>
        <begin position="3"/>
        <end position="204"/>
    </location>
</feature>
<accession>A0ABQ1FEG6</accession>
<dbReference type="HAMAP" id="MF_00849">
    <property type="entry name" value="BipA"/>
    <property type="match status" value="1"/>
</dbReference>
<dbReference type="InterPro" id="IPR047043">
    <property type="entry name" value="BipA_III"/>
</dbReference>
<dbReference type="InterPro" id="IPR042116">
    <property type="entry name" value="TypA/BipA_C"/>
</dbReference>
<name>A0ABQ1FEG6_9SPHN</name>
<evidence type="ECO:0000313" key="6">
    <source>
        <dbReference type="Proteomes" id="UP000603317"/>
    </source>
</evidence>
<dbReference type="PANTHER" id="PTHR42908:SF8">
    <property type="entry name" value="TR-TYPE G DOMAIN-CONTAINING PROTEIN"/>
    <property type="match status" value="1"/>
</dbReference>
<feature type="binding site" evidence="3">
    <location>
        <begin position="15"/>
        <end position="20"/>
    </location>
    <ligand>
        <name>GTP</name>
        <dbReference type="ChEBI" id="CHEBI:37565"/>
    </ligand>
</feature>
<reference evidence="6" key="1">
    <citation type="journal article" date="2019" name="Int. J. Syst. Evol. Microbiol.">
        <title>The Global Catalogue of Microorganisms (GCM) 10K type strain sequencing project: providing services to taxonomists for standard genome sequencing and annotation.</title>
        <authorList>
            <consortium name="The Broad Institute Genomics Platform"/>
            <consortium name="The Broad Institute Genome Sequencing Center for Infectious Disease"/>
            <person name="Wu L."/>
            <person name="Ma J."/>
        </authorList>
    </citation>
    <scope>NUCLEOTIDE SEQUENCE [LARGE SCALE GENOMIC DNA]</scope>
    <source>
        <strain evidence="6">CGMCC 1.15297</strain>
    </source>
</reference>
<dbReference type="NCBIfam" id="TIGR00231">
    <property type="entry name" value="small_GTP"/>
    <property type="match status" value="1"/>
</dbReference>
<dbReference type="CDD" id="cd16263">
    <property type="entry name" value="BipA_III"/>
    <property type="match status" value="1"/>
</dbReference>
<dbReference type="InterPro" id="IPR047042">
    <property type="entry name" value="BipA_II"/>
</dbReference>
<dbReference type="Gene3D" id="3.30.70.870">
    <property type="entry name" value="Elongation Factor G (Translational Gtpase), domain 3"/>
    <property type="match status" value="1"/>
</dbReference>
<keyword evidence="3" id="KW-0699">rRNA-binding</keyword>
<keyword evidence="3" id="KW-0694">RNA-binding</keyword>
<comment type="similarity">
    <text evidence="3">Belongs to the TRAFAC class translation factor GTPase superfamily. Classic translation factor GTPase family. BipA subfamily.</text>
</comment>
<comment type="caution">
    <text evidence="5">The sequence shown here is derived from an EMBL/GenBank/DDBJ whole genome shotgun (WGS) entry which is preliminary data.</text>
</comment>
<dbReference type="InterPro" id="IPR006298">
    <property type="entry name" value="BipA"/>
</dbReference>
<keyword evidence="3" id="KW-0820">tRNA-binding</keyword>
<dbReference type="Gene3D" id="2.40.50.250">
    <property type="entry name" value="bipa protein"/>
    <property type="match status" value="1"/>
</dbReference>
<dbReference type="InterPro" id="IPR035647">
    <property type="entry name" value="EFG_III/V"/>
</dbReference>
<feature type="binding site" evidence="3">
    <location>
        <begin position="134"/>
        <end position="137"/>
    </location>
    <ligand>
        <name>GTP</name>
        <dbReference type="ChEBI" id="CHEBI:37565"/>
    </ligand>
</feature>
<evidence type="ECO:0000259" key="4">
    <source>
        <dbReference type="PROSITE" id="PS51722"/>
    </source>
</evidence>
<dbReference type="NCBIfam" id="TIGR01394">
    <property type="entry name" value="TypA_BipA"/>
    <property type="match status" value="1"/>
</dbReference>
<dbReference type="InterPro" id="IPR000640">
    <property type="entry name" value="EFG_V-like"/>
</dbReference>
<comment type="subunit">
    <text evidence="3">Monomer.</text>
</comment>
<dbReference type="Pfam" id="PF21018">
    <property type="entry name" value="BipA_C"/>
    <property type="match status" value="1"/>
</dbReference>
<dbReference type="SUPFAM" id="SSF54980">
    <property type="entry name" value="EF-G C-terminal domain-like"/>
    <property type="match status" value="2"/>
</dbReference>
<dbReference type="Pfam" id="PF00009">
    <property type="entry name" value="GTP_EFTU"/>
    <property type="match status" value="1"/>
</dbReference>
<dbReference type="SUPFAM" id="SSF50447">
    <property type="entry name" value="Translation proteins"/>
    <property type="match status" value="1"/>
</dbReference>
<dbReference type="CDD" id="cd01891">
    <property type="entry name" value="TypA_BipA"/>
    <property type="match status" value="1"/>
</dbReference>
<dbReference type="EC" id="3.6.5.-" evidence="3"/>
<dbReference type="InterPro" id="IPR031157">
    <property type="entry name" value="G_TR_CS"/>
</dbReference>
<organism evidence="5 6">
    <name type="scientific">Blastomonas marina</name>
    <dbReference type="NCBI Taxonomy" id="1867408"/>
    <lineage>
        <taxon>Bacteria</taxon>
        <taxon>Pseudomonadati</taxon>
        <taxon>Pseudomonadota</taxon>
        <taxon>Alphaproteobacteria</taxon>
        <taxon>Sphingomonadales</taxon>
        <taxon>Sphingomonadaceae</taxon>
        <taxon>Blastomonas</taxon>
    </lineage>
</organism>
<evidence type="ECO:0000313" key="5">
    <source>
        <dbReference type="EMBL" id="GGA07929.1"/>
    </source>
</evidence>
<keyword evidence="3" id="KW-0378">Hydrolase</keyword>
<dbReference type="Gene3D" id="3.30.70.240">
    <property type="match status" value="1"/>
</dbReference>